<evidence type="ECO:0000256" key="9">
    <source>
        <dbReference type="ARBA" id="ARBA00023002"/>
    </source>
</evidence>
<comment type="subcellular location">
    <subcellularLocation>
        <location evidence="2">Membrane</location>
    </subcellularLocation>
</comment>
<protein>
    <submittedName>
        <fullName evidence="14">Cytochrome P450</fullName>
    </submittedName>
</protein>
<reference evidence="14" key="2">
    <citation type="journal article" date="2023" name="Proc. Natl. Acad. Sci. U.S.A.">
        <title>A global phylogenomic analysis of the shiitake genus Lentinula.</title>
        <authorList>
            <person name="Sierra-Patev S."/>
            <person name="Min B."/>
            <person name="Naranjo-Ortiz M."/>
            <person name="Looney B."/>
            <person name="Konkel Z."/>
            <person name="Slot J.C."/>
            <person name="Sakamoto Y."/>
            <person name="Steenwyk J.L."/>
            <person name="Rokas A."/>
            <person name="Carro J."/>
            <person name="Camarero S."/>
            <person name="Ferreira P."/>
            <person name="Molpeceres G."/>
            <person name="Ruiz-Duenas F.J."/>
            <person name="Serrano A."/>
            <person name="Henrissat B."/>
            <person name="Drula E."/>
            <person name="Hughes K.W."/>
            <person name="Mata J.L."/>
            <person name="Ishikawa N.K."/>
            <person name="Vargas-Isla R."/>
            <person name="Ushijima S."/>
            <person name="Smith C.A."/>
            <person name="Donoghue J."/>
            <person name="Ahrendt S."/>
            <person name="Andreopoulos W."/>
            <person name="He G."/>
            <person name="LaButti K."/>
            <person name="Lipzen A."/>
            <person name="Ng V."/>
            <person name="Riley R."/>
            <person name="Sandor L."/>
            <person name="Barry K."/>
            <person name="Martinez A.T."/>
            <person name="Xiao Y."/>
            <person name="Gibbons J.G."/>
            <person name="Terashima K."/>
            <person name="Grigoriev I.V."/>
            <person name="Hibbett D."/>
        </authorList>
    </citation>
    <scope>NUCLEOTIDE SEQUENCE</scope>
    <source>
        <strain evidence="14">ET3784</strain>
    </source>
</reference>
<dbReference type="InterPro" id="IPR036396">
    <property type="entry name" value="Cyt_P450_sf"/>
</dbReference>
<dbReference type="GO" id="GO:0020037">
    <property type="term" value="F:heme binding"/>
    <property type="evidence" value="ECO:0007669"/>
    <property type="project" value="InterPro"/>
</dbReference>
<keyword evidence="12" id="KW-0472">Membrane</keyword>
<dbReference type="Gene3D" id="1.10.630.10">
    <property type="entry name" value="Cytochrome P450"/>
    <property type="match status" value="1"/>
</dbReference>
<evidence type="ECO:0000256" key="11">
    <source>
        <dbReference type="ARBA" id="ARBA00023033"/>
    </source>
</evidence>
<keyword evidence="9" id="KW-0560">Oxidoreductase</keyword>
<keyword evidence="7 13" id="KW-0479">Metal-binding</keyword>
<reference evidence="14" key="1">
    <citation type="submission" date="2022-08" db="EMBL/GenBank/DDBJ databases">
        <authorList>
            <consortium name="DOE Joint Genome Institute"/>
            <person name="Min B."/>
            <person name="Sierra-Patev S."/>
            <person name="Naranjo-Ortiz M."/>
            <person name="Looney B."/>
            <person name="Konkel Z."/>
            <person name="Slot J.C."/>
            <person name="Sakamoto Y."/>
            <person name="Steenwyk J.L."/>
            <person name="Rokas A."/>
            <person name="Carro J."/>
            <person name="Camarero S."/>
            <person name="Ferreira P."/>
            <person name="Molpeceres G."/>
            <person name="Ruiz-duenas F.J."/>
            <person name="Serrano A."/>
            <person name="Henrissat B."/>
            <person name="Drula E."/>
            <person name="Hughes K.W."/>
            <person name="Mata J.L."/>
            <person name="Ishikawa N.K."/>
            <person name="Vargas-Isla R."/>
            <person name="Ushijima S."/>
            <person name="Smith C.A."/>
            <person name="Ahrendt S."/>
            <person name="Andreopoulos W."/>
            <person name="He G."/>
            <person name="LaButti K."/>
            <person name="Lipzen A."/>
            <person name="Ng V."/>
            <person name="Riley R."/>
            <person name="Sandor L."/>
            <person name="Barry K."/>
            <person name="Martinez A.T."/>
            <person name="Xiao Y."/>
            <person name="Gibbons J.G."/>
            <person name="Terashima K."/>
            <person name="Hibbett D.S."/>
            <person name="Grigoriev I.V."/>
        </authorList>
    </citation>
    <scope>NUCLEOTIDE SEQUENCE</scope>
    <source>
        <strain evidence="14">ET3784</strain>
    </source>
</reference>
<evidence type="ECO:0000313" key="14">
    <source>
        <dbReference type="EMBL" id="KAJ3724286.1"/>
    </source>
</evidence>
<dbReference type="GO" id="GO:0005506">
    <property type="term" value="F:iron ion binding"/>
    <property type="evidence" value="ECO:0007669"/>
    <property type="project" value="InterPro"/>
</dbReference>
<comment type="similarity">
    <text evidence="4">Belongs to the cytochrome P450 family.</text>
</comment>
<evidence type="ECO:0000256" key="7">
    <source>
        <dbReference type="ARBA" id="ARBA00022723"/>
    </source>
</evidence>
<accession>A0AA38JET2</accession>
<keyword evidence="5 13" id="KW-0349">Heme</keyword>
<keyword evidence="11" id="KW-0503">Monooxygenase</keyword>
<dbReference type="GO" id="GO:0016705">
    <property type="term" value="F:oxidoreductase activity, acting on paired donors, with incorporation or reduction of molecular oxygen"/>
    <property type="evidence" value="ECO:0007669"/>
    <property type="project" value="InterPro"/>
</dbReference>
<feature type="binding site" description="axial binding residue" evidence="13">
    <location>
        <position position="501"/>
    </location>
    <ligand>
        <name>heme</name>
        <dbReference type="ChEBI" id="CHEBI:30413"/>
    </ligand>
    <ligandPart>
        <name>Fe</name>
        <dbReference type="ChEBI" id="CHEBI:18248"/>
    </ligandPart>
</feature>
<dbReference type="PANTHER" id="PTHR24305:SF166">
    <property type="entry name" value="CYTOCHROME P450 12A4, MITOCHONDRIAL-RELATED"/>
    <property type="match status" value="1"/>
</dbReference>
<dbReference type="PRINTS" id="PR00463">
    <property type="entry name" value="EP450I"/>
</dbReference>
<comment type="cofactor">
    <cofactor evidence="1 13">
        <name>heme</name>
        <dbReference type="ChEBI" id="CHEBI:30413"/>
    </cofactor>
</comment>
<evidence type="ECO:0000256" key="12">
    <source>
        <dbReference type="ARBA" id="ARBA00023136"/>
    </source>
</evidence>
<dbReference type="InterPro" id="IPR002401">
    <property type="entry name" value="Cyt_P450_E_grp-I"/>
</dbReference>
<name>A0AA38JET2_9AGAR</name>
<dbReference type="Proteomes" id="UP001176059">
    <property type="component" value="Unassembled WGS sequence"/>
</dbReference>
<evidence type="ECO:0000256" key="5">
    <source>
        <dbReference type="ARBA" id="ARBA00022617"/>
    </source>
</evidence>
<dbReference type="EMBL" id="JANVFO010000049">
    <property type="protein sequence ID" value="KAJ3724286.1"/>
    <property type="molecule type" value="Genomic_DNA"/>
</dbReference>
<dbReference type="InterPro" id="IPR001128">
    <property type="entry name" value="Cyt_P450"/>
</dbReference>
<evidence type="ECO:0000256" key="1">
    <source>
        <dbReference type="ARBA" id="ARBA00001971"/>
    </source>
</evidence>
<keyword evidence="15" id="KW-1185">Reference proteome</keyword>
<dbReference type="InterPro" id="IPR050121">
    <property type="entry name" value="Cytochrome_P450_monoxygenase"/>
</dbReference>
<proteinExistence type="inferred from homology"/>
<evidence type="ECO:0000313" key="15">
    <source>
        <dbReference type="Proteomes" id="UP001176059"/>
    </source>
</evidence>
<dbReference type="PRINTS" id="PR00385">
    <property type="entry name" value="P450"/>
</dbReference>
<evidence type="ECO:0000256" key="6">
    <source>
        <dbReference type="ARBA" id="ARBA00022692"/>
    </source>
</evidence>
<comment type="pathway">
    <text evidence="3">Secondary metabolite biosynthesis; terpenoid biosynthesis.</text>
</comment>
<dbReference type="GO" id="GO:0004497">
    <property type="term" value="F:monooxygenase activity"/>
    <property type="evidence" value="ECO:0007669"/>
    <property type="project" value="UniProtKB-KW"/>
</dbReference>
<keyword evidence="6" id="KW-0812">Transmembrane</keyword>
<gene>
    <name evidence="14" type="ORF">DFJ43DRAFT_1041739</name>
</gene>
<evidence type="ECO:0000256" key="4">
    <source>
        <dbReference type="ARBA" id="ARBA00010617"/>
    </source>
</evidence>
<sequence length="567" mass="64003">MLTPLTLLLLVAVLFVGRGLLWIVNLLVISPLFDPLRKLPGPTAPFFHSHIQRVVDPDFSATQHEEWKKQYGKTFRYHGSGKFDYRLMTFDLRAVSHILMSPIYEKPRVTRTFLSTMLGKGIFTTEGPEHTFQRKIIGPAFTLQSIKTLTPIFLRTAEELRDKWDGIMSNGQENIDVCHWISRATFDAFGMACLTYNFRAIHGETEELYLAFRRMFDLADQKGILRILVPILDKLWPDKIARSVLESRQVIYTTGRKLISEKKSTILAEKGHSKGSNEKDLLSLLIQSNICNNDSAKSLSDPDLLDQISSFFFAGSDTTAMSLTWCLHFLALHPDIQMRLREELSHPTTLRLGSSQSSSEERAYDVLDSFPLLDSVVRETLRLAPPVHGTLRVATQNDLIPVSEPVILTDGTVVSPGEYIKIRKGSIIHIPIEGLNFAKDIWSEDTLEFRYGSLHCKNIGYSITHTVHSPDRWNSLPPAAQPPNFPGLANLMTFSFGPSSCPGYRFTITEMKAFLSTILPQYTFSIPEGQTIGKRNGLFTRPFVKGKSKMGVQLPLVVKRMDECKPL</sequence>
<keyword evidence="10 13" id="KW-0408">Iron</keyword>
<comment type="caution">
    <text evidence="14">The sequence shown here is derived from an EMBL/GenBank/DDBJ whole genome shotgun (WGS) entry which is preliminary data.</text>
</comment>
<keyword evidence="8" id="KW-1133">Transmembrane helix</keyword>
<organism evidence="14 15">
    <name type="scientific">Lentinula guzmanii</name>
    <dbReference type="NCBI Taxonomy" id="2804957"/>
    <lineage>
        <taxon>Eukaryota</taxon>
        <taxon>Fungi</taxon>
        <taxon>Dikarya</taxon>
        <taxon>Basidiomycota</taxon>
        <taxon>Agaricomycotina</taxon>
        <taxon>Agaricomycetes</taxon>
        <taxon>Agaricomycetidae</taxon>
        <taxon>Agaricales</taxon>
        <taxon>Marasmiineae</taxon>
        <taxon>Omphalotaceae</taxon>
        <taxon>Lentinula</taxon>
    </lineage>
</organism>
<evidence type="ECO:0000256" key="8">
    <source>
        <dbReference type="ARBA" id="ARBA00022989"/>
    </source>
</evidence>
<evidence type="ECO:0000256" key="10">
    <source>
        <dbReference type="ARBA" id="ARBA00023004"/>
    </source>
</evidence>
<dbReference type="PANTHER" id="PTHR24305">
    <property type="entry name" value="CYTOCHROME P450"/>
    <property type="match status" value="1"/>
</dbReference>
<dbReference type="AlphaFoldDB" id="A0AA38JET2"/>
<dbReference type="Pfam" id="PF00067">
    <property type="entry name" value="p450"/>
    <property type="match status" value="1"/>
</dbReference>
<dbReference type="SUPFAM" id="SSF48264">
    <property type="entry name" value="Cytochrome P450"/>
    <property type="match status" value="1"/>
</dbReference>
<evidence type="ECO:0000256" key="13">
    <source>
        <dbReference type="PIRSR" id="PIRSR602401-1"/>
    </source>
</evidence>
<evidence type="ECO:0000256" key="2">
    <source>
        <dbReference type="ARBA" id="ARBA00004370"/>
    </source>
</evidence>
<evidence type="ECO:0000256" key="3">
    <source>
        <dbReference type="ARBA" id="ARBA00004721"/>
    </source>
</evidence>
<dbReference type="GO" id="GO:0016020">
    <property type="term" value="C:membrane"/>
    <property type="evidence" value="ECO:0007669"/>
    <property type="project" value="UniProtKB-SubCell"/>
</dbReference>